<keyword evidence="2" id="KW-1185">Reference proteome</keyword>
<dbReference type="EMBL" id="CM004395">
    <property type="protein sequence ID" value="KAG8647556.1"/>
    <property type="molecule type" value="Genomic_DNA"/>
</dbReference>
<reference evidence="2" key="1">
    <citation type="journal article" date="2016" name="Nat. Biotechnol.">
        <title>Sequencing wild and cultivated cassava and related species reveals extensive interspecific hybridization and genetic diversity.</title>
        <authorList>
            <person name="Bredeson J.V."/>
            <person name="Lyons J.B."/>
            <person name="Prochnik S.E."/>
            <person name="Wu G.A."/>
            <person name="Ha C.M."/>
            <person name="Edsinger-Gonzales E."/>
            <person name="Grimwood J."/>
            <person name="Schmutz J."/>
            <person name="Rabbi I.Y."/>
            <person name="Egesi C."/>
            <person name="Nauluvula P."/>
            <person name="Lebot V."/>
            <person name="Ndunguru J."/>
            <person name="Mkamilo G."/>
            <person name="Bart R.S."/>
            <person name="Setter T.L."/>
            <person name="Gleadow R.M."/>
            <person name="Kulakow P."/>
            <person name="Ferguson M.E."/>
            <person name="Rounsley S."/>
            <person name="Rokhsar D.S."/>
        </authorList>
    </citation>
    <scope>NUCLEOTIDE SEQUENCE [LARGE SCALE GENOMIC DNA]</scope>
    <source>
        <strain evidence="2">cv. AM560-2</strain>
    </source>
</reference>
<evidence type="ECO:0000313" key="2">
    <source>
        <dbReference type="Proteomes" id="UP000091857"/>
    </source>
</evidence>
<proteinExistence type="predicted"/>
<organism evidence="1 2">
    <name type="scientific">Manihot esculenta</name>
    <name type="common">Cassava</name>
    <name type="synonym">Jatropha manihot</name>
    <dbReference type="NCBI Taxonomy" id="3983"/>
    <lineage>
        <taxon>Eukaryota</taxon>
        <taxon>Viridiplantae</taxon>
        <taxon>Streptophyta</taxon>
        <taxon>Embryophyta</taxon>
        <taxon>Tracheophyta</taxon>
        <taxon>Spermatophyta</taxon>
        <taxon>Magnoliopsida</taxon>
        <taxon>eudicotyledons</taxon>
        <taxon>Gunneridae</taxon>
        <taxon>Pentapetalae</taxon>
        <taxon>rosids</taxon>
        <taxon>fabids</taxon>
        <taxon>Malpighiales</taxon>
        <taxon>Euphorbiaceae</taxon>
        <taxon>Crotonoideae</taxon>
        <taxon>Manihoteae</taxon>
        <taxon>Manihot</taxon>
    </lineage>
</organism>
<accession>A0ACB7H5S9</accession>
<protein>
    <submittedName>
        <fullName evidence="1">Uncharacterized protein</fullName>
    </submittedName>
</protein>
<dbReference type="Proteomes" id="UP000091857">
    <property type="component" value="Chromosome 9"/>
</dbReference>
<gene>
    <name evidence="1" type="ORF">MANES_09G085966v8</name>
</gene>
<comment type="caution">
    <text evidence="1">The sequence shown here is derived from an EMBL/GenBank/DDBJ whole genome shotgun (WGS) entry which is preliminary data.</text>
</comment>
<evidence type="ECO:0000313" key="1">
    <source>
        <dbReference type="EMBL" id="KAG8647556.1"/>
    </source>
</evidence>
<sequence length="73" mass="7958">MLAAFLLGMKGVKQATVSDNHFLIVPLFLPQLIILNPSCSLLMKSDFSPLCLPALGAPTYGLLKRNRKRTDAS</sequence>
<name>A0ACB7H5S9_MANES</name>